<dbReference type="InterPro" id="IPR046848">
    <property type="entry name" value="E_motif"/>
</dbReference>
<evidence type="ECO:0000256" key="1">
    <source>
        <dbReference type="ARBA" id="ARBA00022737"/>
    </source>
</evidence>
<dbReference type="KEGG" id="rarg:115725848"/>
<feature type="repeat" description="PPR" evidence="2">
    <location>
        <begin position="166"/>
        <end position="200"/>
    </location>
</feature>
<dbReference type="Proteomes" id="UP000827889">
    <property type="component" value="Chromosome 8"/>
</dbReference>
<dbReference type="Pfam" id="PF12854">
    <property type="entry name" value="PPR_1"/>
    <property type="match status" value="1"/>
</dbReference>
<dbReference type="Pfam" id="PF01535">
    <property type="entry name" value="PPR"/>
    <property type="match status" value="6"/>
</dbReference>
<dbReference type="RefSeq" id="XP_030511349.2">
    <property type="nucleotide sequence ID" value="XM_030655489.2"/>
</dbReference>
<dbReference type="GeneID" id="115725848"/>
<dbReference type="GO" id="GO:0008270">
    <property type="term" value="F:zinc ion binding"/>
    <property type="evidence" value="ECO:0007669"/>
    <property type="project" value="InterPro"/>
</dbReference>
<evidence type="ECO:0000313" key="4">
    <source>
        <dbReference type="RefSeq" id="XP_030511349.2"/>
    </source>
</evidence>
<dbReference type="PANTHER" id="PTHR47926">
    <property type="entry name" value="PENTATRICOPEPTIDE REPEAT-CONTAINING PROTEIN"/>
    <property type="match status" value="1"/>
</dbReference>
<keyword evidence="3" id="KW-1185">Reference proteome</keyword>
<feature type="repeat" description="PPR" evidence="2">
    <location>
        <begin position="135"/>
        <end position="165"/>
    </location>
</feature>
<name>A0A8B8MPY6_9MYRT</name>
<dbReference type="PROSITE" id="PS51375">
    <property type="entry name" value="PPR"/>
    <property type="match status" value="8"/>
</dbReference>
<feature type="repeat" description="PPR" evidence="2">
    <location>
        <begin position="569"/>
        <end position="603"/>
    </location>
</feature>
<dbReference type="InterPro" id="IPR046960">
    <property type="entry name" value="PPR_At4g14850-like_plant"/>
</dbReference>
<feature type="repeat" description="PPR" evidence="2">
    <location>
        <begin position="366"/>
        <end position="400"/>
    </location>
</feature>
<reference evidence="4" key="1">
    <citation type="submission" date="2025-08" db="UniProtKB">
        <authorList>
            <consortium name="RefSeq"/>
        </authorList>
    </citation>
    <scope>IDENTIFICATION</scope>
    <source>
        <tissue evidence="4">Leaf</tissue>
    </source>
</reference>
<sequence>MRKNTFLRLLSSCKNLSSLLKVHARLIVAGLGPVASATTHLINSYSSLQRCDLARSVLDSAPTPTTVSWNSMIRAYSRSNRHQEALKMYRSMVDRGLEPDGYTFTFVLKACTGAQDLQEGALIRREVCRRGLERDVFICTGLIDMYCKAGDLESAREIFDKLPVRDVVAWNSMMAGLSHSSDPLEALALFKRMQWTGVVPHSVSLLNLFPAVSRLADVDSCRCMHAYGIRMDFGSEVSNALIDTYSKCGDVESARLVFDLIHTRDDVSWSTMMAGYAHNGCFTEVLGLYDGMKEMDLQMNKVSVISALLAAGEIRDLEKGKEIHQCAKKRAIDMDVLVATPIITMYAKCGELEKAEKLLKGLPERDLVASSALIAVLVQSGHPEKALSVLKDMENENIKPNDVTLITILPVCTGLSSLRLGKSIHCYAIKADVGSGFSMGTALVSMYAKCGHFSYAHVIFDTMQYKDVVTWNALINGYSQNGELDRAIEMYQKLQFSGLHPDAGTMVGLIPACALLNDLKQGTSVHALSIKNGFDSDRHVNCALIDMYCKCSNLPSALSLFNRLDFIRDKVSWNIMIAAFTRNGDANKALSAFCQMRLEHHQPNLVTYVSILPAAAYLAALREGMSYHSCIVKMGFLSYVAVGNSLVDMYAKCGKIDLSKRCFDEMENKDTVSWNSMLAGYAVHGQGDHAVALFLLMQKNHIEVDYVSYVNVLSACRHAGLIEEGKKIFHTMQEECRIQPDVEHYACMVDLLGRAGLFDETLCLLEKMPMEPDAGVWGALLGASMMHSNVELGEVALKHLTEIEPENPTNFVVLSNMYAQSSRWADAGKRRLNLKDTGMKKTPGCSWFEVKDRTHAFLMGDSNQP</sequence>
<dbReference type="GO" id="GO:0003723">
    <property type="term" value="F:RNA binding"/>
    <property type="evidence" value="ECO:0007669"/>
    <property type="project" value="InterPro"/>
</dbReference>
<dbReference type="Pfam" id="PF13041">
    <property type="entry name" value="PPR_2"/>
    <property type="match status" value="5"/>
</dbReference>
<evidence type="ECO:0000256" key="2">
    <source>
        <dbReference type="PROSITE-ProRule" id="PRU00708"/>
    </source>
</evidence>
<dbReference type="InterPro" id="IPR011990">
    <property type="entry name" value="TPR-like_helical_dom_sf"/>
</dbReference>
<dbReference type="NCBIfam" id="TIGR00756">
    <property type="entry name" value="PPR"/>
    <property type="match status" value="9"/>
</dbReference>
<feature type="repeat" description="PPR" evidence="2">
    <location>
        <begin position="467"/>
        <end position="501"/>
    </location>
</feature>
<dbReference type="Pfam" id="PF20431">
    <property type="entry name" value="E_motif"/>
    <property type="match status" value="1"/>
</dbReference>
<feature type="repeat" description="PPR" evidence="2">
    <location>
        <begin position="65"/>
        <end position="99"/>
    </location>
</feature>
<organism evidence="3 4">
    <name type="scientific">Rhodamnia argentea</name>
    <dbReference type="NCBI Taxonomy" id="178133"/>
    <lineage>
        <taxon>Eukaryota</taxon>
        <taxon>Viridiplantae</taxon>
        <taxon>Streptophyta</taxon>
        <taxon>Embryophyta</taxon>
        <taxon>Tracheophyta</taxon>
        <taxon>Spermatophyta</taxon>
        <taxon>Magnoliopsida</taxon>
        <taxon>eudicotyledons</taxon>
        <taxon>Gunneridae</taxon>
        <taxon>Pentapetalae</taxon>
        <taxon>rosids</taxon>
        <taxon>malvids</taxon>
        <taxon>Myrtales</taxon>
        <taxon>Myrtaceae</taxon>
        <taxon>Myrtoideae</taxon>
        <taxon>Myrteae</taxon>
        <taxon>Australasian group</taxon>
        <taxon>Rhodamnia</taxon>
    </lineage>
</organism>
<dbReference type="InterPro" id="IPR002885">
    <property type="entry name" value="PPR_rpt"/>
</dbReference>
<dbReference type="GO" id="GO:0009451">
    <property type="term" value="P:RNA modification"/>
    <property type="evidence" value="ECO:0007669"/>
    <property type="project" value="InterPro"/>
</dbReference>
<proteinExistence type="predicted"/>
<dbReference type="Gene3D" id="1.25.40.10">
    <property type="entry name" value="Tetratricopeptide repeat domain"/>
    <property type="match status" value="7"/>
</dbReference>
<dbReference type="PANTHER" id="PTHR47926:SF347">
    <property type="entry name" value="PENTATRICOPEPTIDE REPEAT-CONTAINING PROTEIN"/>
    <property type="match status" value="1"/>
</dbReference>
<evidence type="ECO:0000313" key="3">
    <source>
        <dbReference type="Proteomes" id="UP000827889"/>
    </source>
</evidence>
<accession>A0A8B8MPY6</accession>
<feature type="repeat" description="PPR" evidence="2">
    <location>
        <begin position="670"/>
        <end position="704"/>
    </location>
</feature>
<gene>
    <name evidence="4" type="primary">LOC115725848</name>
</gene>
<keyword evidence="1" id="KW-0677">Repeat</keyword>
<feature type="repeat" description="PPR" evidence="2">
    <location>
        <begin position="265"/>
        <end position="299"/>
    </location>
</feature>
<protein>
    <submittedName>
        <fullName evidence="4">Pentatricopeptide repeat-containing protein At2g39620-like</fullName>
    </submittedName>
</protein>